<proteinExistence type="predicted"/>
<name>A0A8S1BH49_ARCPL</name>
<sequence length="131" mass="14301">MLRSFCFRIRGCGNSASGLEEGGSKEDSLGFRGFSDLVGFGGFSDLVGFRGFSDLVGFRGFRDLVGFSDLVGFRGFSDLVGFRGFSDLVGFRGFSDFELLYVVACVVEMSFLFDFLDTVDTEGLEVPTLIL</sequence>
<evidence type="ECO:0000313" key="2">
    <source>
        <dbReference type="Proteomes" id="UP000494256"/>
    </source>
</evidence>
<gene>
    <name evidence="1" type="ORF">APLA_LOCUS15965</name>
</gene>
<dbReference type="EMBL" id="CADEBD010000553">
    <property type="protein sequence ID" value="CAB3257646.1"/>
    <property type="molecule type" value="Genomic_DNA"/>
</dbReference>
<reference evidence="1 2" key="1">
    <citation type="submission" date="2020-04" db="EMBL/GenBank/DDBJ databases">
        <authorList>
            <person name="Wallbank WR R."/>
            <person name="Pardo Diaz C."/>
            <person name="Kozak K."/>
            <person name="Martin S."/>
            <person name="Jiggins C."/>
            <person name="Moest M."/>
            <person name="Warren A I."/>
            <person name="Byers J.R.P. K."/>
            <person name="Montejo-Kovacevich G."/>
            <person name="Yen C E."/>
        </authorList>
    </citation>
    <scope>NUCLEOTIDE SEQUENCE [LARGE SCALE GENOMIC DNA]</scope>
</reference>
<dbReference type="AlphaFoldDB" id="A0A8S1BH49"/>
<accession>A0A8S1BH49</accession>
<comment type="caution">
    <text evidence="1">The sequence shown here is derived from an EMBL/GenBank/DDBJ whole genome shotgun (WGS) entry which is preliminary data.</text>
</comment>
<protein>
    <submittedName>
        <fullName evidence="1">Uncharacterized protein</fullName>
    </submittedName>
</protein>
<dbReference type="Proteomes" id="UP000494256">
    <property type="component" value="Unassembled WGS sequence"/>
</dbReference>
<organism evidence="1 2">
    <name type="scientific">Arctia plantaginis</name>
    <name type="common">Wood tiger moth</name>
    <name type="synonym">Phalaena plantaginis</name>
    <dbReference type="NCBI Taxonomy" id="874455"/>
    <lineage>
        <taxon>Eukaryota</taxon>
        <taxon>Metazoa</taxon>
        <taxon>Ecdysozoa</taxon>
        <taxon>Arthropoda</taxon>
        <taxon>Hexapoda</taxon>
        <taxon>Insecta</taxon>
        <taxon>Pterygota</taxon>
        <taxon>Neoptera</taxon>
        <taxon>Endopterygota</taxon>
        <taxon>Lepidoptera</taxon>
        <taxon>Glossata</taxon>
        <taxon>Ditrysia</taxon>
        <taxon>Noctuoidea</taxon>
        <taxon>Erebidae</taxon>
        <taxon>Arctiinae</taxon>
        <taxon>Arctia</taxon>
    </lineage>
</organism>
<dbReference type="OrthoDB" id="3941538at2759"/>
<evidence type="ECO:0000313" key="1">
    <source>
        <dbReference type="EMBL" id="CAB3257646.1"/>
    </source>
</evidence>